<dbReference type="SUPFAM" id="SSF88723">
    <property type="entry name" value="PIN domain-like"/>
    <property type="match status" value="1"/>
</dbReference>
<name>A0A6N7W6U9_9ACTO</name>
<evidence type="ECO:0000313" key="7">
    <source>
        <dbReference type="Proteomes" id="UP000470875"/>
    </source>
</evidence>
<reference evidence="6 7" key="1">
    <citation type="submission" date="2019-08" db="EMBL/GenBank/DDBJ databases">
        <title>In-depth cultivation of the pig gut microbiome towards novel bacterial diversity and tailored functional studies.</title>
        <authorList>
            <person name="Wylensek D."/>
            <person name="Hitch T.C.A."/>
            <person name="Clavel T."/>
        </authorList>
    </citation>
    <scope>NUCLEOTIDE SEQUENCE [LARGE SCALE GENOMIC DNA]</scope>
    <source>
        <strain evidence="6 7">WB03_NA08</strain>
    </source>
</reference>
<evidence type="ECO:0000313" key="6">
    <source>
        <dbReference type="EMBL" id="MSS84223.1"/>
    </source>
</evidence>
<dbReference type="PANTHER" id="PTHR36173:SF2">
    <property type="entry name" value="RIBONUCLEASE VAPC16"/>
    <property type="match status" value="1"/>
</dbReference>
<dbReference type="InterPro" id="IPR002716">
    <property type="entry name" value="PIN_dom"/>
</dbReference>
<evidence type="ECO:0000256" key="4">
    <source>
        <dbReference type="ARBA" id="ARBA00022842"/>
    </source>
</evidence>
<keyword evidence="3" id="KW-0378">Hydrolase</keyword>
<dbReference type="GO" id="GO:0016787">
    <property type="term" value="F:hydrolase activity"/>
    <property type="evidence" value="ECO:0007669"/>
    <property type="project" value="UniProtKB-KW"/>
</dbReference>
<dbReference type="CDD" id="cd09872">
    <property type="entry name" value="PIN_Sll0205-like"/>
    <property type="match status" value="1"/>
</dbReference>
<sequence>MHGKVRVLYLLDTHTLLWALTEPSRLGKNAYRIIEDRNSVLYVSPASAWEIGTKQRLGKLPQADFLIAGYSDYLNQLGVQRLPITDHHAMVAGSMEWQHKDPFDRMLASQAILESLTLITCDSVFGTLRALKYVW</sequence>
<accession>A0A6N7W6U9</accession>
<dbReference type="GO" id="GO:0004518">
    <property type="term" value="F:nuclease activity"/>
    <property type="evidence" value="ECO:0007669"/>
    <property type="project" value="UniProtKB-KW"/>
</dbReference>
<keyword evidence="7" id="KW-1185">Reference proteome</keyword>
<organism evidence="6 7">
    <name type="scientific">Scrofimicrobium canadense</name>
    <dbReference type="NCBI Taxonomy" id="2652290"/>
    <lineage>
        <taxon>Bacteria</taxon>
        <taxon>Bacillati</taxon>
        <taxon>Actinomycetota</taxon>
        <taxon>Actinomycetes</taxon>
        <taxon>Actinomycetales</taxon>
        <taxon>Actinomycetaceae</taxon>
        <taxon>Scrofimicrobium</taxon>
    </lineage>
</organism>
<gene>
    <name evidence="6" type="ORF">FYJ24_05470</name>
</gene>
<evidence type="ECO:0000259" key="5">
    <source>
        <dbReference type="Pfam" id="PF01850"/>
    </source>
</evidence>
<evidence type="ECO:0000256" key="2">
    <source>
        <dbReference type="ARBA" id="ARBA00022723"/>
    </source>
</evidence>
<dbReference type="EMBL" id="VULO01000005">
    <property type="protein sequence ID" value="MSS84223.1"/>
    <property type="molecule type" value="Genomic_DNA"/>
</dbReference>
<keyword evidence="1" id="KW-0540">Nuclease</keyword>
<protein>
    <submittedName>
        <fullName evidence="6">Type II toxin-antitoxin system VapC family toxin</fullName>
    </submittedName>
</protein>
<comment type="caution">
    <text evidence="6">The sequence shown here is derived from an EMBL/GenBank/DDBJ whole genome shotgun (WGS) entry which is preliminary data.</text>
</comment>
<evidence type="ECO:0000256" key="1">
    <source>
        <dbReference type="ARBA" id="ARBA00022722"/>
    </source>
</evidence>
<dbReference type="GO" id="GO:0046872">
    <property type="term" value="F:metal ion binding"/>
    <property type="evidence" value="ECO:0007669"/>
    <property type="project" value="UniProtKB-KW"/>
</dbReference>
<dbReference type="Proteomes" id="UP000470875">
    <property type="component" value="Unassembled WGS sequence"/>
</dbReference>
<dbReference type="PANTHER" id="PTHR36173">
    <property type="entry name" value="RIBONUCLEASE VAPC16-RELATED"/>
    <property type="match status" value="1"/>
</dbReference>
<dbReference type="InterPro" id="IPR029060">
    <property type="entry name" value="PIN-like_dom_sf"/>
</dbReference>
<feature type="domain" description="PIN" evidence="5">
    <location>
        <begin position="9"/>
        <end position="125"/>
    </location>
</feature>
<dbReference type="InterPro" id="IPR052919">
    <property type="entry name" value="TA_system_RNase"/>
</dbReference>
<evidence type="ECO:0000256" key="3">
    <source>
        <dbReference type="ARBA" id="ARBA00022801"/>
    </source>
</evidence>
<dbReference type="Gene3D" id="3.40.50.1010">
    <property type="entry name" value="5'-nuclease"/>
    <property type="match status" value="1"/>
</dbReference>
<keyword evidence="2" id="KW-0479">Metal-binding</keyword>
<keyword evidence="4" id="KW-0460">Magnesium</keyword>
<dbReference type="InterPro" id="IPR041705">
    <property type="entry name" value="PIN_Sll0205"/>
</dbReference>
<dbReference type="Pfam" id="PF01850">
    <property type="entry name" value="PIN"/>
    <property type="match status" value="1"/>
</dbReference>
<dbReference type="AlphaFoldDB" id="A0A6N7W6U9"/>
<proteinExistence type="predicted"/>